<feature type="domain" description="Diphosphomevalonate decarboxylase-like N-terminal" evidence="9">
    <location>
        <begin position="27"/>
        <end position="183"/>
    </location>
</feature>
<dbReference type="GO" id="GO:0005524">
    <property type="term" value="F:ATP binding"/>
    <property type="evidence" value="ECO:0007669"/>
    <property type="project" value="UniProtKB-KW"/>
</dbReference>
<reference evidence="10 11" key="1">
    <citation type="submission" date="2015-02" db="EMBL/GenBank/DDBJ databases">
        <title>Genome sequene of Rhodovulum sulfidophilum DSM 2351.</title>
        <authorList>
            <person name="Nagao N."/>
        </authorList>
    </citation>
    <scope>NUCLEOTIDE SEQUENCE [LARGE SCALE GENOMIC DNA]</scope>
    <source>
        <strain evidence="10 11">DSM 2351</strain>
    </source>
</reference>
<evidence type="ECO:0000259" key="8">
    <source>
        <dbReference type="Pfam" id="PF18376"/>
    </source>
</evidence>
<organism evidence="10 11">
    <name type="scientific">Rhodovulum sulfidophilum</name>
    <name type="common">Rhodobacter sulfidophilus</name>
    <dbReference type="NCBI Taxonomy" id="35806"/>
    <lineage>
        <taxon>Bacteria</taxon>
        <taxon>Pseudomonadati</taxon>
        <taxon>Pseudomonadota</taxon>
        <taxon>Alphaproteobacteria</taxon>
        <taxon>Rhodobacterales</taxon>
        <taxon>Paracoccaceae</taxon>
        <taxon>Rhodovulum</taxon>
    </lineage>
</organism>
<evidence type="ECO:0000256" key="7">
    <source>
        <dbReference type="ARBA" id="ARBA00023239"/>
    </source>
</evidence>
<evidence type="ECO:0000313" key="11">
    <source>
        <dbReference type="Proteomes" id="UP000064912"/>
    </source>
</evidence>
<dbReference type="SUPFAM" id="SSF54211">
    <property type="entry name" value="Ribosomal protein S5 domain 2-like"/>
    <property type="match status" value="1"/>
</dbReference>
<keyword evidence="3" id="KW-0444">Lipid biosynthesis</keyword>
<dbReference type="PATRIC" id="fig|35806.4.peg.1044"/>
<protein>
    <recommendedName>
        <fullName evidence="2">diphosphomevalonate decarboxylase</fullName>
        <ecNumber evidence="2">4.1.1.33</ecNumber>
    </recommendedName>
</protein>
<dbReference type="eggNOG" id="COG3407">
    <property type="taxonomic scope" value="Bacteria"/>
</dbReference>
<dbReference type="InterPro" id="IPR036554">
    <property type="entry name" value="GHMP_kinase_C_sf"/>
</dbReference>
<dbReference type="Pfam" id="PF18376">
    <property type="entry name" value="MDD_C"/>
    <property type="match status" value="1"/>
</dbReference>
<dbReference type="InterPro" id="IPR053859">
    <property type="entry name" value="MVD-like_N"/>
</dbReference>
<dbReference type="KEGG" id="rsu:NHU_01020"/>
<dbReference type="InterPro" id="IPR014721">
    <property type="entry name" value="Ribsml_uS5_D2-typ_fold_subgr"/>
</dbReference>
<dbReference type="Gene3D" id="3.30.230.10">
    <property type="match status" value="1"/>
</dbReference>
<keyword evidence="4" id="KW-0547">Nucleotide-binding</keyword>
<evidence type="ECO:0000256" key="3">
    <source>
        <dbReference type="ARBA" id="ARBA00022516"/>
    </source>
</evidence>
<evidence type="ECO:0000313" key="10">
    <source>
        <dbReference type="EMBL" id="BAQ68185.1"/>
    </source>
</evidence>
<keyword evidence="5" id="KW-0067">ATP-binding</keyword>
<dbReference type="InterPro" id="IPR029765">
    <property type="entry name" value="Mev_diP_decarb"/>
</dbReference>
<keyword evidence="6" id="KW-0443">Lipid metabolism</keyword>
<dbReference type="PANTHER" id="PTHR10977">
    <property type="entry name" value="DIPHOSPHOMEVALONATE DECARBOXYLASE"/>
    <property type="match status" value="1"/>
</dbReference>
<dbReference type="AlphaFoldDB" id="A0A0D6AZZ8"/>
<dbReference type="GO" id="GO:0005829">
    <property type="term" value="C:cytosol"/>
    <property type="evidence" value="ECO:0007669"/>
    <property type="project" value="InterPro"/>
</dbReference>
<evidence type="ECO:0000256" key="2">
    <source>
        <dbReference type="ARBA" id="ARBA00012296"/>
    </source>
</evidence>
<dbReference type="Proteomes" id="UP000064912">
    <property type="component" value="Chromosome"/>
</dbReference>
<dbReference type="GO" id="GO:0019287">
    <property type="term" value="P:isopentenyl diphosphate biosynthetic process, mevalonate pathway"/>
    <property type="evidence" value="ECO:0007669"/>
    <property type="project" value="InterPro"/>
</dbReference>
<evidence type="ECO:0000256" key="5">
    <source>
        <dbReference type="ARBA" id="ARBA00022840"/>
    </source>
</evidence>
<dbReference type="EMBL" id="AP014800">
    <property type="protein sequence ID" value="BAQ68185.1"/>
    <property type="molecule type" value="Genomic_DNA"/>
</dbReference>
<comment type="similarity">
    <text evidence="1">Belongs to the diphosphomevalonate decarboxylase family.</text>
</comment>
<dbReference type="NCBIfam" id="TIGR01240">
    <property type="entry name" value="mevDPdecarb"/>
    <property type="match status" value="1"/>
</dbReference>
<dbReference type="SUPFAM" id="SSF55060">
    <property type="entry name" value="GHMP Kinase, C-terminal domain"/>
    <property type="match status" value="1"/>
</dbReference>
<accession>A0A0D6AZZ8</accession>
<feature type="domain" description="Mvd1 C-terminal" evidence="8">
    <location>
        <begin position="197"/>
        <end position="321"/>
    </location>
</feature>
<gene>
    <name evidence="10" type="primary">mvaD</name>
    <name evidence="10" type="ORF">NHU_01020</name>
</gene>
<evidence type="ECO:0000256" key="4">
    <source>
        <dbReference type="ARBA" id="ARBA00022741"/>
    </source>
</evidence>
<dbReference type="EC" id="4.1.1.33" evidence="2"/>
<dbReference type="PIRSF" id="PIRSF015950">
    <property type="entry name" value="Mev_P_decrbx"/>
    <property type="match status" value="1"/>
</dbReference>
<name>A0A0D6AZZ8_RHOSU</name>
<sequence>MTDRARAIFDAVLPARLPEPVPFSADAPSNIALSKYWGKRDAGLNLPLNSSLSISLAEWGTTTRVGPAEDGADAVWLNGERLAPETGFARKVVAFADRFRRGQTLPLHVRTENTIPTAAGLASSASGFAALTRALAGSFGLDLAEDRLSMLARFGSGSATRSLWHGFVRWDRGAREDGTDSFARPLPEIWSDFRIAIIRVDTGPKGQSSRDGMGHTVATSPLFGQWPEQAEADCAAIEAAIKARDLLRLGALTEANALAMHATMIAARPALCYLKPESWQVLDRLWAARRDGLEAYATMDAGANVKLIFLEDSAPAIAELFPDAAIVEPFGPAVQR</sequence>
<proteinExistence type="inferred from homology"/>
<dbReference type="PANTHER" id="PTHR10977:SF3">
    <property type="entry name" value="DIPHOSPHOMEVALONATE DECARBOXYLASE"/>
    <property type="match status" value="1"/>
</dbReference>
<evidence type="ECO:0000256" key="1">
    <source>
        <dbReference type="ARBA" id="ARBA00008831"/>
    </source>
</evidence>
<keyword evidence="7 10" id="KW-0456">Lyase</keyword>
<evidence type="ECO:0000256" key="6">
    <source>
        <dbReference type="ARBA" id="ARBA00023098"/>
    </source>
</evidence>
<dbReference type="GO" id="GO:0004163">
    <property type="term" value="F:diphosphomevalonate decarboxylase activity"/>
    <property type="evidence" value="ECO:0007669"/>
    <property type="project" value="UniProtKB-EC"/>
</dbReference>
<dbReference type="InterPro" id="IPR020568">
    <property type="entry name" value="Ribosomal_Su5_D2-typ_SF"/>
</dbReference>
<evidence type="ECO:0000259" key="9">
    <source>
        <dbReference type="Pfam" id="PF22700"/>
    </source>
</evidence>
<dbReference type="InterPro" id="IPR041431">
    <property type="entry name" value="Mvd1_C"/>
</dbReference>
<dbReference type="Pfam" id="PF22700">
    <property type="entry name" value="MVD-like_N"/>
    <property type="match status" value="1"/>
</dbReference>
<dbReference type="Gene3D" id="3.30.70.890">
    <property type="entry name" value="GHMP kinase, C-terminal domain"/>
    <property type="match status" value="1"/>
</dbReference>
<dbReference type="InterPro" id="IPR005935">
    <property type="entry name" value="Mev_decarb"/>
</dbReference>